<evidence type="ECO:0000313" key="3">
    <source>
        <dbReference type="Proteomes" id="UP001500957"/>
    </source>
</evidence>
<dbReference type="Proteomes" id="UP001500957">
    <property type="component" value="Unassembled WGS sequence"/>
</dbReference>
<keyword evidence="1" id="KW-0812">Transmembrane</keyword>
<dbReference type="EMBL" id="BAAAHE010000012">
    <property type="protein sequence ID" value="GAA0615485.1"/>
    <property type="molecule type" value="Genomic_DNA"/>
</dbReference>
<feature type="transmembrane region" description="Helical" evidence="1">
    <location>
        <begin position="202"/>
        <end position="221"/>
    </location>
</feature>
<keyword evidence="1" id="KW-0472">Membrane</keyword>
<feature type="transmembrane region" description="Helical" evidence="1">
    <location>
        <begin position="176"/>
        <end position="195"/>
    </location>
</feature>
<protein>
    <submittedName>
        <fullName evidence="2">ABC transporter permease</fullName>
    </submittedName>
</protein>
<keyword evidence="3" id="KW-1185">Reference proteome</keyword>
<gene>
    <name evidence="2" type="ORF">GCM10009547_16760</name>
</gene>
<evidence type="ECO:0000313" key="2">
    <source>
        <dbReference type="EMBL" id="GAA0615485.1"/>
    </source>
</evidence>
<reference evidence="2 3" key="1">
    <citation type="journal article" date="2019" name="Int. J. Syst. Evol. Microbiol.">
        <title>The Global Catalogue of Microorganisms (GCM) 10K type strain sequencing project: providing services to taxonomists for standard genome sequencing and annotation.</title>
        <authorList>
            <consortium name="The Broad Institute Genomics Platform"/>
            <consortium name="The Broad Institute Genome Sequencing Center for Infectious Disease"/>
            <person name="Wu L."/>
            <person name="Ma J."/>
        </authorList>
    </citation>
    <scope>NUCLEOTIDE SEQUENCE [LARGE SCALE GENOMIC DNA]</scope>
    <source>
        <strain evidence="2 3">JCM 10671</strain>
    </source>
</reference>
<evidence type="ECO:0000256" key="1">
    <source>
        <dbReference type="SAM" id="Phobius"/>
    </source>
</evidence>
<name>A0ABN1GP07_9ACTN</name>
<accession>A0ABN1GP07</accession>
<comment type="caution">
    <text evidence="2">The sequence shown here is derived from an EMBL/GenBank/DDBJ whole genome shotgun (WGS) entry which is preliminary data.</text>
</comment>
<organism evidence="2 3">
    <name type="scientific">Sporichthya brevicatena</name>
    <dbReference type="NCBI Taxonomy" id="171442"/>
    <lineage>
        <taxon>Bacteria</taxon>
        <taxon>Bacillati</taxon>
        <taxon>Actinomycetota</taxon>
        <taxon>Actinomycetes</taxon>
        <taxon>Sporichthyales</taxon>
        <taxon>Sporichthyaceae</taxon>
        <taxon>Sporichthya</taxon>
    </lineage>
</organism>
<feature type="transmembrane region" description="Helical" evidence="1">
    <location>
        <begin position="57"/>
        <end position="77"/>
    </location>
</feature>
<keyword evidence="1" id="KW-1133">Transmembrane helix</keyword>
<dbReference type="RefSeq" id="WP_344603560.1">
    <property type="nucleotide sequence ID" value="NZ_BAAAHE010000012.1"/>
</dbReference>
<proteinExistence type="predicted"/>
<feature type="transmembrane region" description="Helical" evidence="1">
    <location>
        <begin position="131"/>
        <end position="156"/>
    </location>
</feature>
<feature type="transmembrane region" description="Helical" evidence="1">
    <location>
        <begin position="271"/>
        <end position="290"/>
    </location>
</feature>
<sequence>MSVPTQGPRGGVIHDLGFRHYEGPRAGSRAIALALYVDTLRGAFGLGRTAKSKIMPAILLFALVLPAVIMALIVGIDNRLTMPANYTEYVLSTSALTSLFIAGAAPASVSRDLRFRVVALYFSRPLQRVEYVLAKYAALASALFLMMAIPLIVMYAGALLAKLSIGSQTPDFLRGLGGAAVTAVLVAGIAVTIAAMTPRRGVGVAAIIVSLIVLAGVSGTVTTVADENGAETTAAYGELISPYALAHGVQHSVFGGPSEATVPPPGATGGAIFVLVAVAVVAACLALLMARYRKVSI</sequence>